<dbReference type="InterPro" id="IPR050173">
    <property type="entry name" value="ABC_transporter_C-like"/>
</dbReference>
<evidence type="ECO:0000256" key="7">
    <source>
        <dbReference type="ARBA" id="ARBA00022840"/>
    </source>
</evidence>
<dbReference type="InterPro" id="IPR036640">
    <property type="entry name" value="ABC1_TM_sf"/>
</dbReference>
<evidence type="ECO:0000256" key="6">
    <source>
        <dbReference type="ARBA" id="ARBA00022741"/>
    </source>
</evidence>
<dbReference type="STRING" id="4540.A0A3L6PW81"/>
<feature type="transmembrane region" description="Helical" evidence="13">
    <location>
        <begin position="446"/>
        <end position="464"/>
    </location>
</feature>
<feature type="transmembrane region" description="Helical" evidence="13">
    <location>
        <begin position="1198"/>
        <end position="1218"/>
    </location>
</feature>
<dbReference type="InterPro" id="IPR027417">
    <property type="entry name" value="P-loop_NTPase"/>
</dbReference>
<feature type="transmembrane region" description="Helical" evidence="13">
    <location>
        <begin position="523"/>
        <end position="550"/>
    </location>
</feature>
<dbReference type="GO" id="GO:0016020">
    <property type="term" value="C:membrane"/>
    <property type="evidence" value="ECO:0007669"/>
    <property type="project" value="UniProtKB-SubCell"/>
</dbReference>
<dbReference type="InterPro" id="IPR044726">
    <property type="entry name" value="ABCC_6TM_D2"/>
</dbReference>
<evidence type="ECO:0000256" key="5">
    <source>
        <dbReference type="ARBA" id="ARBA00022737"/>
    </source>
</evidence>
<dbReference type="Gene3D" id="1.20.1560.10">
    <property type="entry name" value="ABC transporter type 1, transmembrane domain"/>
    <property type="match status" value="2"/>
</dbReference>
<evidence type="ECO:0000313" key="16">
    <source>
        <dbReference type="EMBL" id="RLM64789.1"/>
    </source>
</evidence>
<dbReference type="CDD" id="cd18579">
    <property type="entry name" value="ABC_6TM_ABCC_D1"/>
    <property type="match status" value="1"/>
</dbReference>
<dbReference type="Pfam" id="PF00005">
    <property type="entry name" value="ABC_tran"/>
    <property type="match status" value="2"/>
</dbReference>
<dbReference type="GO" id="GO:0016887">
    <property type="term" value="F:ATP hydrolysis activity"/>
    <property type="evidence" value="ECO:0007669"/>
    <property type="project" value="InterPro"/>
</dbReference>
<feature type="transmembrane region" description="Helical" evidence="13">
    <location>
        <begin position="417"/>
        <end position="439"/>
    </location>
</feature>
<feature type="domain" description="ABC transmembrane type-1" evidence="15">
    <location>
        <begin position="307"/>
        <end position="587"/>
    </location>
</feature>
<evidence type="ECO:0000256" key="8">
    <source>
        <dbReference type="ARBA" id="ARBA00022967"/>
    </source>
</evidence>
<keyword evidence="7" id="KW-0067">ATP-binding</keyword>
<dbReference type="Pfam" id="PF00664">
    <property type="entry name" value="ABC_membrane"/>
    <property type="match status" value="2"/>
</dbReference>
<feature type="region of interest" description="Disordered" evidence="12">
    <location>
        <begin position="1636"/>
        <end position="1685"/>
    </location>
</feature>
<feature type="transmembrane region" description="Helical" evidence="13">
    <location>
        <begin position="88"/>
        <end position="111"/>
    </location>
</feature>
<dbReference type="PANTHER" id="PTHR24223:SF230">
    <property type="entry name" value="OS04G0209300 PROTEIN"/>
    <property type="match status" value="1"/>
</dbReference>
<comment type="similarity">
    <text evidence="2">Belongs to the ABC transporter superfamily. ABCC family. Conjugate transporter (TC 3.A.1.208) subfamily.</text>
</comment>
<keyword evidence="6" id="KW-0547">Nucleotide-binding</keyword>
<evidence type="ECO:0000259" key="14">
    <source>
        <dbReference type="PROSITE" id="PS50893"/>
    </source>
</evidence>
<name>A0A3L6PW81_PANMI</name>
<organism evidence="16 17">
    <name type="scientific">Panicum miliaceum</name>
    <name type="common">Proso millet</name>
    <name type="synonym">Broomcorn millet</name>
    <dbReference type="NCBI Taxonomy" id="4540"/>
    <lineage>
        <taxon>Eukaryota</taxon>
        <taxon>Viridiplantae</taxon>
        <taxon>Streptophyta</taxon>
        <taxon>Embryophyta</taxon>
        <taxon>Tracheophyta</taxon>
        <taxon>Spermatophyta</taxon>
        <taxon>Magnoliopsida</taxon>
        <taxon>Liliopsida</taxon>
        <taxon>Poales</taxon>
        <taxon>Poaceae</taxon>
        <taxon>PACMAD clade</taxon>
        <taxon>Panicoideae</taxon>
        <taxon>Panicodae</taxon>
        <taxon>Paniceae</taxon>
        <taxon>Panicinae</taxon>
        <taxon>Panicum</taxon>
        <taxon>Panicum sect. Panicum</taxon>
    </lineage>
</organism>
<gene>
    <name evidence="16" type="ORF">C2845_PM16G01940</name>
</gene>
<keyword evidence="4 13" id="KW-0812">Transmembrane</keyword>
<dbReference type="SUPFAM" id="SSF90123">
    <property type="entry name" value="ABC transporter transmembrane region"/>
    <property type="match status" value="2"/>
</dbReference>
<dbReference type="CDD" id="cd18580">
    <property type="entry name" value="ABC_6TM_ABCC_D2"/>
    <property type="match status" value="1"/>
</dbReference>
<keyword evidence="3" id="KW-0813">Transport</keyword>
<dbReference type="PROSITE" id="PS50929">
    <property type="entry name" value="ABC_TM1F"/>
    <property type="match status" value="2"/>
</dbReference>
<keyword evidence="10 13" id="KW-0472">Membrane</keyword>
<evidence type="ECO:0000256" key="3">
    <source>
        <dbReference type="ARBA" id="ARBA00022448"/>
    </source>
</evidence>
<dbReference type="PROSITE" id="PS50893">
    <property type="entry name" value="ABC_TRANSPORTER_2"/>
    <property type="match status" value="2"/>
</dbReference>
<keyword evidence="8" id="KW-1278">Translocase</keyword>
<feature type="compositionally biased region" description="Polar residues" evidence="12">
    <location>
        <begin position="906"/>
        <end position="944"/>
    </location>
</feature>
<dbReference type="FunFam" id="1.20.1560.10:FF:000003">
    <property type="entry name" value="ABC transporter C family member 10"/>
    <property type="match status" value="1"/>
</dbReference>
<sequence>MALPWWLATTACAAPQSGSLADALAFLFLSPCPQRALLGAVDLVFLAACLVLLARRLRRGGSAAAAPPEREALLRKPDRPSPPPFRHVVALGASAVFAAASVVLLVLALLLLPSTPWRAAEAAFLAVHAIAHGAAAWTVAASRTAGAAPGAHHAHLRVFWFATALGALLFSASAVVRGDDGSLLFPDDAVAFAGLLVSLPLAYLAVTGFTDHGTCAGDVEPEHAGEEAPASPYVAASFLSRATFSWIISLINKAYAAESLTANDVPPVPPSHRAEAAHALFMSNWPASPASRHPVGVALWLSFWRQLVLTAFLGLARLAAMYVGPSLIDRFVEFIRRGGMPWEGLRLVLILLVGKAAQTLASHHYNFQGQLLGMRIRGALQTALYRKSLRLTAGARRAHGAGSIVNYMQVDAGIVSFAMHGLHGLWLMPLQIVVALLLLYTYLGPAVLMTLAVITLVTVITAFANKLNLAYQLKFLGVRDSRVKAITEMLNHMRVIKLQAWEEKFGGKVRDIRKEELGWLAKIMLFMCANTVVFSSGPLAMTVLVFGTYIASGGQLDAGKVFTATAFFSMLEGPMQNFPQTIVMSMQAFVSLGRLNKFLTDAEIDTTAVERVESGGAEEPVAVKVQGGVFAWDVPAGEVTRDNVNSQARHGAVETNGQGNGAELVTVLRGIDVEVRKGELTAVVGTVGSGKSSLLSCIMGEMHKVSGKAAVIIVGGVGFKNLLETLVSIFGSTAYVSQTAWIRNGTIQENILFGKPMYPERYSEIINACCLEKDLEMMDFGDQTEIGERGINLSGGQKQRIQLARAVYQDCDLYLLDDIFSAVDAHTGSTIFMECLKGILKNKTVLLVTHQVDFLQNVDTIIVMKDGLVIQSGIYRELLASCSDFSDLVAAHHRSMETTGERGCHVQNTESTDASTGSLHVPSVNSKSNNENGETVGTATNKEAGSSKLIQEEEKESGRVSWRVYKLYMTQAWGWWGVVVILVVTLLSEGSSMASNYWLSYETSGGPVFDTSIFLGVYVSIVATTIILEMITTIIVTFLGLQSAQAFFNKMFDSILRAPMSFFDTTPSGRILSRASSDQSKIDTSLVFYVGFATSMCISVVTNIAVTCQVAWPSVIAVLPLLLLNIWYRNRYIATSRELTRLQGVTRAPIIDHFTETFSGAPTVRCFRKEDEFYQTNLDRINSNLRMSFHNYAANEWLGFRLELIGTLILSITAFLMISLPSNFIKKEFVGMSLSYGLSLNSLVYYTISISCMIENDMVAVERVHQYSALPSEAAWEVADCLPSPNWPDQGDIDVKDLKVRYRQNTPLILKGITVSIKGGEKIGVVGRTGSGKSTLVQALFRMVEPAEGRIIIDGVDICTLGLHDLRSRFGVIPQEPVLFEGTVRSNIDPTGRYSEAEIWQALERCQLKDIVASKPEKLDALVADMGENWSVGQKQLLCFGRVILKRSRILFMDEATASVDSQTDAAIQRIIREEFAECTVISIAHRIPTVMDSDRVLVLDAGLVAEFDAPSKLMGRPSLFGAMVYSYAPGNLLPTLLKISIIAIGSLGSAGTVAGQIPARGLVGGERKRVGEIQGGESYLGVALVGVGVAGGGSSARSRGAAAVRSVGDGAPARRGGRGLVDELRGVEGNPFRGLAWTEKRRSELPTEQQGSGDGAGGAGGAPAVEMAGEEDGKLQWRKGKLAG</sequence>
<feature type="transmembrane region" description="Helical" evidence="13">
    <location>
        <begin position="1086"/>
        <end position="1104"/>
    </location>
</feature>
<dbReference type="FunFam" id="1.20.1560.10:FF:000002">
    <property type="entry name" value="ABC transporter C family member 5"/>
    <property type="match status" value="1"/>
</dbReference>
<dbReference type="InterPro" id="IPR011527">
    <property type="entry name" value="ABC1_TM_dom"/>
</dbReference>
<dbReference type="OrthoDB" id="6500128at2759"/>
<dbReference type="PROSITE" id="PS00211">
    <property type="entry name" value="ABC_TRANSPORTER_1"/>
    <property type="match status" value="1"/>
</dbReference>
<dbReference type="InterPro" id="IPR003439">
    <property type="entry name" value="ABC_transporter-like_ATP-bd"/>
</dbReference>
<dbReference type="CDD" id="cd03250">
    <property type="entry name" value="ABCC_MRP_domain1"/>
    <property type="match status" value="1"/>
</dbReference>
<comment type="function">
    <text evidence="11">ABC transporter that may affect phytic acid transport and compartmentalization. May function directly or indirectly in removing phytic acid from the cytosol or in vesicle trafficking. Required for phytic acid accumulation in developing seeds. Phytic acid is the primary storage form of phosphorus in cereal grains and other plant seeds.</text>
</comment>
<dbReference type="InterPro" id="IPR017871">
    <property type="entry name" value="ABC_transporter-like_CS"/>
</dbReference>
<evidence type="ECO:0000256" key="12">
    <source>
        <dbReference type="SAM" id="MobiDB-lite"/>
    </source>
</evidence>
<reference evidence="17" key="1">
    <citation type="journal article" date="2019" name="Nat. Commun.">
        <title>The genome of broomcorn millet.</title>
        <authorList>
            <person name="Zou C."/>
            <person name="Miki D."/>
            <person name="Li D."/>
            <person name="Tang Q."/>
            <person name="Xiao L."/>
            <person name="Rajput S."/>
            <person name="Deng P."/>
            <person name="Jia W."/>
            <person name="Huang R."/>
            <person name="Zhang M."/>
            <person name="Sun Y."/>
            <person name="Hu J."/>
            <person name="Fu X."/>
            <person name="Schnable P.S."/>
            <person name="Li F."/>
            <person name="Zhang H."/>
            <person name="Feng B."/>
            <person name="Zhu X."/>
            <person name="Liu R."/>
            <person name="Schnable J.C."/>
            <person name="Zhu J.-K."/>
            <person name="Zhang H."/>
        </authorList>
    </citation>
    <scope>NUCLEOTIDE SEQUENCE [LARGE SCALE GENOMIC DNA]</scope>
</reference>
<evidence type="ECO:0000256" key="11">
    <source>
        <dbReference type="ARBA" id="ARBA00057614"/>
    </source>
</evidence>
<protein>
    <recommendedName>
        <fullName evidence="18">ABC transporter C family member 4-like</fullName>
    </recommendedName>
</protein>
<keyword evidence="9 13" id="KW-1133">Transmembrane helix</keyword>
<dbReference type="FunFam" id="3.40.50.300:FF:000169">
    <property type="entry name" value="ABC transporter C family member 3"/>
    <property type="match status" value="1"/>
</dbReference>
<feature type="transmembrane region" description="Helical" evidence="13">
    <location>
        <begin position="1013"/>
        <end position="1041"/>
    </location>
</feature>
<keyword evidence="5" id="KW-0677">Repeat</keyword>
<evidence type="ECO:0000256" key="1">
    <source>
        <dbReference type="ARBA" id="ARBA00004141"/>
    </source>
</evidence>
<accession>A0A3L6PW81</accession>
<feature type="transmembrane region" description="Helical" evidence="13">
    <location>
        <begin position="37"/>
        <end position="54"/>
    </location>
</feature>
<dbReference type="SUPFAM" id="SSF52540">
    <property type="entry name" value="P-loop containing nucleoside triphosphate hydrolases"/>
    <property type="match status" value="2"/>
</dbReference>
<evidence type="ECO:0000256" key="13">
    <source>
        <dbReference type="SAM" id="Phobius"/>
    </source>
</evidence>
<feature type="region of interest" description="Disordered" evidence="12">
    <location>
        <begin position="899"/>
        <end position="952"/>
    </location>
</feature>
<dbReference type="Proteomes" id="UP000275267">
    <property type="component" value="Unassembled WGS sequence"/>
</dbReference>
<comment type="subcellular location">
    <subcellularLocation>
        <location evidence="1">Membrane</location>
        <topology evidence="1">Multi-pass membrane protein</topology>
    </subcellularLocation>
</comment>
<dbReference type="EMBL" id="PQIB02000015">
    <property type="protein sequence ID" value="RLM64789.1"/>
    <property type="molecule type" value="Genomic_DNA"/>
</dbReference>
<dbReference type="GO" id="GO:0005524">
    <property type="term" value="F:ATP binding"/>
    <property type="evidence" value="ECO:0007669"/>
    <property type="project" value="UniProtKB-KW"/>
</dbReference>
<feature type="domain" description="ABC transporter" evidence="14">
    <location>
        <begin position="1293"/>
        <end position="1527"/>
    </location>
</feature>
<feature type="transmembrane region" description="Helical" evidence="13">
    <location>
        <begin position="189"/>
        <end position="209"/>
    </location>
</feature>
<evidence type="ECO:0008006" key="18">
    <source>
        <dbReference type="Google" id="ProtNLM"/>
    </source>
</evidence>
<feature type="domain" description="ABC transmembrane type-1" evidence="15">
    <location>
        <begin position="975"/>
        <end position="1220"/>
    </location>
</feature>
<feature type="transmembrane region" description="Helical" evidence="13">
    <location>
        <begin position="123"/>
        <end position="146"/>
    </location>
</feature>
<evidence type="ECO:0000256" key="9">
    <source>
        <dbReference type="ARBA" id="ARBA00022989"/>
    </source>
</evidence>
<dbReference type="SMART" id="SM00382">
    <property type="entry name" value="AAA"/>
    <property type="match status" value="2"/>
</dbReference>
<feature type="domain" description="ABC transporter" evidence="14">
    <location>
        <begin position="639"/>
        <end position="891"/>
    </location>
</feature>
<dbReference type="FunFam" id="3.40.50.300:FF:000997">
    <property type="entry name" value="Multidrug resistance-associated protein 1"/>
    <property type="match status" value="1"/>
</dbReference>
<evidence type="ECO:0000256" key="2">
    <source>
        <dbReference type="ARBA" id="ARBA00009726"/>
    </source>
</evidence>
<feature type="transmembrane region" description="Helical" evidence="13">
    <location>
        <begin position="1110"/>
        <end position="1128"/>
    </location>
</feature>
<dbReference type="InterPro" id="IPR044746">
    <property type="entry name" value="ABCC_6TM_D1"/>
</dbReference>
<dbReference type="CDD" id="cd03244">
    <property type="entry name" value="ABCC_MRP_domain2"/>
    <property type="match status" value="1"/>
</dbReference>
<dbReference type="Gene3D" id="3.40.50.300">
    <property type="entry name" value="P-loop containing nucleotide triphosphate hydrolases"/>
    <property type="match status" value="2"/>
</dbReference>
<evidence type="ECO:0000256" key="4">
    <source>
        <dbReference type="ARBA" id="ARBA00022692"/>
    </source>
</evidence>
<evidence type="ECO:0000256" key="10">
    <source>
        <dbReference type="ARBA" id="ARBA00023136"/>
    </source>
</evidence>
<dbReference type="PANTHER" id="PTHR24223">
    <property type="entry name" value="ATP-BINDING CASSETTE SUB-FAMILY C"/>
    <property type="match status" value="1"/>
</dbReference>
<evidence type="ECO:0000313" key="17">
    <source>
        <dbReference type="Proteomes" id="UP000275267"/>
    </source>
</evidence>
<dbReference type="GO" id="GO:0140359">
    <property type="term" value="F:ABC-type transporter activity"/>
    <property type="evidence" value="ECO:0007669"/>
    <property type="project" value="InterPro"/>
</dbReference>
<keyword evidence="17" id="KW-1185">Reference proteome</keyword>
<dbReference type="InterPro" id="IPR003593">
    <property type="entry name" value="AAA+_ATPase"/>
</dbReference>
<evidence type="ECO:0000259" key="15">
    <source>
        <dbReference type="PROSITE" id="PS50929"/>
    </source>
</evidence>
<comment type="caution">
    <text evidence="16">The sequence shown here is derived from an EMBL/GenBank/DDBJ whole genome shotgun (WGS) entry which is preliminary data.</text>
</comment>
<feature type="transmembrane region" description="Helical" evidence="13">
    <location>
        <begin position="158"/>
        <end position="177"/>
    </location>
</feature>
<feature type="compositionally biased region" description="Gly residues" evidence="12">
    <location>
        <begin position="1653"/>
        <end position="1662"/>
    </location>
</feature>
<feature type="transmembrane region" description="Helical" evidence="13">
    <location>
        <begin position="973"/>
        <end position="993"/>
    </location>
</feature>
<proteinExistence type="inferred from homology"/>